<name>A0ABZ2V3T7_9RHOB</name>
<dbReference type="InterPro" id="IPR038404">
    <property type="entry name" value="TRAP_DctP_sf"/>
</dbReference>
<accession>A0ABZ2V3T7</accession>
<dbReference type="RefSeq" id="WP_341366884.1">
    <property type="nucleotide sequence ID" value="NZ_CP150951.2"/>
</dbReference>
<dbReference type="PANTHER" id="PTHR33376:SF15">
    <property type="entry name" value="BLL6794 PROTEIN"/>
    <property type="match status" value="1"/>
</dbReference>
<keyword evidence="2 4" id="KW-0732">Signal</keyword>
<protein>
    <submittedName>
        <fullName evidence="5">C4-dicarboxylate ABC transporter substrate-binding protein</fullName>
    </submittedName>
</protein>
<evidence type="ECO:0000256" key="1">
    <source>
        <dbReference type="ARBA" id="ARBA00004418"/>
    </source>
</evidence>
<proteinExistence type="predicted"/>
<gene>
    <name evidence="5" type="ORF">AABB29_18340</name>
</gene>
<dbReference type="PANTHER" id="PTHR33376">
    <property type="match status" value="1"/>
</dbReference>
<evidence type="ECO:0000256" key="2">
    <source>
        <dbReference type="ARBA" id="ARBA00022729"/>
    </source>
</evidence>
<dbReference type="Gene3D" id="3.40.190.170">
    <property type="entry name" value="Bacterial extracellular solute-binding protein, family 7"/>
    <property type="match status" value="1"/>
</dbReference>
<evidence type="ECO:0000256" key="3">
    <source>
        <dbReference type="ARBA" id="ARBA00022764"/>
    </source>
</evidence>
<keyword evidence="3" id="KW-0574">Periplasm</keyword>
<comment type="subcellular location">
    <subcellularLocation>
        <location evidence="1">Periplasm</location>
    </subcellularLocation>
</comment>
<sequence length="397" mass="42157">MFRLIENANRSLAAAFCVSAALSMPNLAGAQEVTLQTQDGNTVSGQLIEFTDNVYVIDSVLGRLNVQADQVECIGAACPSLDAGPVVWEVSLWGGRRAFTEHLEKLAELVDAKTGGDFTLNLVYGGLAAPAENLDGIAAGTFEMAQFCAGYHPEKNPSLNVLELPFLGVQTLEQELAVSWAVYEHPATQADMARYNATLLMPTPLPQQNIMGTGQPPTSLTDFQTMSIRATGGIGDAVAALGANPVVLPAPATAEAMASGEVRAVSFAPHAHVAFGTIENGSWWTTNLNPGTVNCPVVIHTPALDGLSAEHRDALLSSVDEALDHYINYYTEVTLRAWDPALEERGVIQLTFGPDILATINSAVAAPSAANWIIQNTIDGLPAQELYALVRDTLAEF</sequence>
<dbReference type="InterPro" id="IPR018389">
    <property type="entry name" value="DctP_fam"/>
</dbReference>
<dbReference type="Proteomes" id="UP001440612">
    <property type="component" value="Chromosome"/>
</dbReference>
<reference evidence="6" key="1">
    <citation type="submission" date="2024-04" db="EMBL/GenBank/DDBJ databases">
        <title>Phylogenomic analyses of a clade within the roseobacter group suggest taxonomic reassignments of species of the genera Aestuariivita, Citreicella, Loktanella, Nautella, Pelagibaca, Ruegeria, Thalassobius, Thiobacimonas and Tropicibacter, and the proposal o.</title>
        <authorList>
            <person name="Jeon C.O."/>
        </authorList>
    </citation>
    <scope>NUCLEOTIDE SEQUENCE [LARGE SCALE GENOMIC DNA]</scope>
    <source>
        <strain evidence="6">BS5-3</strain>
    </source>
</reference>
<feature type="signal peptide" evidence="4">
    <location>
        <begin position="1"/>
        <end position="30"/>
    </location>
</feature>
<keyword evidence="6" id="KW-1185">Reference proteome</keyword>
<dbReference type="EMBL" id="CP150951">
    <property type="protein sequence ID" value="WZC48771.1"/>
    <property type="molecule type" value="Genomic_DNA"/>
</dbReference>
<evidence type="ECO:0000313" key="6">
    <source>
        <dbReference type="Proteomes" id="UP001440612"/>
    </source>
</evidence>
<feature type="chain" id="PRO_5045585504" evidence="4">
    <location>
        <begin position="31"/>
        <end position="397"/>
    </location>
</feature>
<evidence type="ECO:0000256" key="4">
    <source>
        <dbReference type="SAM" id="SignalP"/>
    </source>
</evidence>
<organism evidence="5 6">
    <name type="scientific">Yoonia phaeophyticola</name>
    <dbReference type="NCBI Taxonomy" id="3137369"/>
    <lineage>
        <taxon>Bacteria</taxon>
        <taxon>Pseudomonadati</taxon>
        <taxon>Pseudomonadota</taxon>
        <taxon>Alphaproteobacteria</taxon>
        <taxon>Rhodobacterales</taxon>
        <taxon>Paracoccaceae</taxon>
        <taxon>Yoonia</taxon>
    </lineage>
</organism>
<dbReference type="Pfam" id="PF03480">
    <property type="entry name" value="DctP"/>
    <property type="match status" value="1"/>
</dbReference>
<evidence type="ECO:0000313" key="5">
    <source>
        <dbReference type="EMBL" id="WZC48771.1"/>
    </source>
</evidence>